<sequence length="136" mass="15477">MAKFIKSGKVAIVTRGRFAGKKVVVVRPHDDGTKSHSFPHAVVVGIERGPLKVTRAHDEKKVAKRTKIKPFVKLVNYNHLMPTRYSLDVESFKNVVTPDSLNEPSQREEAKKVVKKALEEKHQAGKNKWFFTKLNF</sequence>
<evidence type="ECO:0000313" key="7">
    <source>
        <dbReference type="Proteomes" id="UP000182259"/>
    </source>
</evidence>
<proteinExistence type="inferred from homology"/>
<evidence type="ECO:0000313" key="8">
    <source>
        <dbReference type="Proteomes" id="UP000182334"/>
    </source>
</evidence>
<dbReference type="STRING" id="45354.A0A1L0BKI9"/>
<dbReference type="PANTHER" id="PTHR10497">
    <property type="entry name" value="60S RIBOSOMAL PROTEIN L27"/>
    <property type="match status" value="1"/>
</dbReference>
<accession>A0A1L0BKI9</accession>
<evidence type="ECO:0000313" key="6">
    <source>
        <dbReference type="EMBL" id="SGZ51699.1"/>
    </source>
</evidence>
<name>A0A1L0BKI9_9ASCO</name>
<dbReference type="InterPro" id="IPR001141">
    <property type="entry name" value="Ribosomal_eL27"/>
</dbReference>
<dbReference type="InterPro" id="IPR041991">
    <property type="entry name" value="Ribosomal_eL27_KOW"/>
</dbReference>
<dbReference type="EMBL" id="LT635765">
    <property type="protein sequence ID" value="SGZ51699.1"/>
    <property type="molecule type" value="Genomic_DNA"/>
</dbReference>
<organism evidence="6 7">
    <name type="scientific">Sungouiella intermedia</name>
    <dbReference type="NCBI Taxonomy" id="45354"/>
    <lineage>
        <taxon>Eukaryota</taxon>
        <taxon>Fungi</taxon>
        <taxon>Dikarya</taxon>
        <taxon>Ascomycota</taxon>
        <taxon>Saccharomycotina</taxon>
        <taxon>Pichiomycetes</taxon>
        <taxon>Metschnikowiaceae</taxon>
        <taxon>Sungouiella</taxon>
    </lineage>
</organism>
<evidence type="ECO:0000256" key="1">
    <source>
        <dbReference type="ARBA" id="ARBA00009124"/>
    </source>
</evidence>
<comment type="similarity">
    <text evidence="1">Belongs to the eukaryotic ribosomal protein eL27 family.</text>
</comment>
<dbReference type="CDD" id="cd06090">
    <property type="entry name" value="KOW_RPL27"/>
    <property type="match status" value="1"/>
</dbReference>
<dbReference type="OrthoDB" id="2365484at2759"/>
<keyword evidence="8" id="KW-1185">Reference proteome</keyword>
<dbReference type="Pfam" id="PF01777">
    <property type="entry name" value="Ribosomal_L27e"/>
    <property type="match status" value="1"/>
</dbReference>
<dbReference type="GO" id="GO:0005840">
    <property type="term" value="C:ribosome"/>
    <property type="evidence" value="ECO:0007669"/>
    <property type="project" value="UniProtKB-KW"/>
</dbReference>
<dbReference type="AlphaFoldDB" id="A0A1L0BKI9"/>
<keyword evidence="2" id="KW-0689">Ribosomal protein</keyword>
<dbReference type="Gene3D" id="2.30.30.770">
    <property type="match status" value="1"/>
</dbReference>
<evidence type="ECO:0000313" key="5">
    <source>
        <dbReference type="EMBL" id="SGZ50284.1"/>
    </source>
</evidence>
<dbReference type="Proteomes" id="UP000182334">
    <property type="component" value="Chromosome II"/>
</dbReference>
<evidence type="ECO:0000256" key="2">
    <source>
        <dbReference type="ARBA" id="ARBA00022980"/>
    </source>
</evidence>
<reference evidence="7 8" key="1">
    <citation type="submission" date="2016-10" db="EMBL/GenBank/DDBJ databases">
        <authorList>
            <person name="de Groot N.N."/>
        </authorList>
    </citation>
    <scope>NUCLEOTIDE SEQUENCE [LARGE SCALE GENOMIC DNA]</scope>
    <source>
        <strain evidence="5 8">CBS 141442</strain>
        <strain evidence="6 7">PYCC 4715</strain>
    </source>
</reference>
<evidence type="ECO:0000256" key="3">
    <source>
        <dbReference type="ARBA" id="ARBA00023274"/>
    </source>
</evidence>
<dbReference type="Pfam" id="PF00467">
    <property type="entry name" value="KOW"/>
    <property type="match status" value="1"/>
</dbReference>
<dbReference type="GO" id="GO:0006412">
    <property type="term" value="P:translation"/>
    <property type="evidence" value="ECO:0007669"/>
    <property type="project" value="InterPro"/>
</dbReference>
<feature type="domain" description="KOW" evidence="4">
    <location>
        <begin position="8"/>
        <end position="32"/>
    </location>
</feature>
<dbReference type="Proteomes" id="UP000182259">
    <property type="component" value="Chromosome II"/>
</dbReference>
<protein>
    <submittedName>
        <fullName evidence="6">CIC11C00000003968</fullName>
    </submittedName>
    <submittedName>
        <fullName evidence="5">CIC11C00000004600</fullName>
    </submittedName>
</protein>
<dbReference type="InterPro" id="IPR005824">
    <property type="entry name" value="KOW"/>
</dbReference>
<dbReference type="FunFam" id="2.30.30.770:FF:000001">
    <property type="entry name" value="60S ribosomal protein L27"/>
    <property type="match status" value="1"/>
</dbReference>
<dbReference type="SUPFAM" id="SSF50104">
    <property type="entry name" value="Translation proteins SH3-like domain"/>
    <property type="match status" value="1"/>
</dbReference>
<keyword evidence="3" id="KW-0687">Ribonucleoprotein</keyword>
<gene>
    <name evidence="6" type="ORF">SAMEA4029009_CIC11G00000003968</name>
    <name evidence="5" type="ORF">SAMEA4029010_CIC11G00000004600</name>
</gene>
<dbReference type="GO" id="GO:0003735">
    <property type="term" value="F:structural constituent of ribosome"/>
    <property type="evidence" value="ECO:0007669"/>
    <property type="project" value="InterPro"/>
</dbReference>
<dbReference type="EMBL" id="LT635757">
    <property type="protein sequence ID" value="SGZ50284.1"/>
    <property type="molecule type" value="Genomic_DNA"/>
</dbReference>
<dbReference type="InterPro" id="IPR008991">
    <property type="entry name" value="Translation_prot_SH3-like_sf"/>
</dbReference>
<dbReference type="GO" id="GO:1990904">
    <property type="term" value="C:ribonucleoprotein complex"/>
    <property type="evidence" value="ECO:0007669"/>
    <property type="project" value="UniProtKB-KW"/>
</dbReference>
<evidence type="ECO:0000259" key="4">
    <source>
        <dbReference type="Pfam" id="PF00467"/>
    </source>
</evidence>
<dbReference type="InterPro" id="IPR038655">
    <property type="entry name" value="Ribosomal_eL27_sf"/>
</dbReference>